<sequence length="255" mass="27819">MLGAAIGNMVGSRFAPEHKSTEFTLFTRDSAYGTPTICTAAVGDWVLNGCSQSPAVYLQKWCRRYPHPHDAYSLNFGNWLWQRTPEPYGSRGAGAALRVSAVGWAFNSLSETLNMACDSAAVTHDHTEGIKGAQAVAAAIFWARTGESKAFIRDNTARLFGYDVGRSLSRIRLNYHFHHSSPHIVPVALTAFFESETFEHALRLAVSLGGNVSAVATLTGAVAEAYYRGIAPTIRQKTLRTLPDDITEVLLNIPM</sequence>
<evidence type="ECO:0000313" key="2">
    <source>
        <dbReference type="Proteomes" id="UP000269923"/>
    </source>
</evidence>
<dbReference type="InterPro" id="IPR036705">
    <property type="entry name" value="Ribosyl_crysJ1_sf"/>
</dbReference>
<name>A0A3P2A5V5_9NEIS</name>
<reference evidence="1 2" key="1">
    <citation type="submission" date="2018-11" db="EMBL/GenBank/DDBJ databases">
        <title>Genomes From Bacteria Associated with the Canine Oral Cavity: a Test Case for Automated Genome-Based Taxonomic Assignment.</title>
        <authorList>
            <person name="Coil D.A."/>
            <person name="Jospin G."/>
            <person name="Darling A.E."/>
            <person name="Wallis C."/>
            <person name="Davis I.J."/>
            <person name="Harris S."/>
            <person name="Eisen J.A."/>
            <person name="Holcombe L.J."/>
            <person name="O'Flynn C."/>
        </authorList>
    </citation>
    <scope>NUCLEOTIDE SEQUENCE [LARGE SCALE GENOMIC DNA]</scope>
    <source>
        <strain evidence="1 2">COT-280</strain>
    </source>
</reference>
<dbReference type="AlphaFoldDB" id="A0A3P2A5V5"/>
<gene>
    <name evidence="1" type="ORF">EII21_10250</name>
</gene>
<dbReference type="OrthoDB" id="9798107at2"/>
<dbReference type="Pfam" id="PF03747">
    <property type="entry name" value="ADP_ribosyl_GH"/>
    <property type="match status" value="1"/>
</dbReference>
<dbReference type="Gene3D" id="1.10.4080.10">
    <property type="entry name" value="ADP-ribosylation/Crystallin J1"/>
    <property type="match status" value="1"/>
</dbReference>
<keyword evidence="2" id="KW-1185">Reference proteome</keyword>
<dbReference type="RefSeq" id="WP_124796179.1">
    <property type="nucleotide sequence ID" value="NZ_RQYC01000025.1"/>
</dbReference>
<dbReference type="STRING" id="1121352.GCA_000620925_01403"/>
<comment type="caution">
    <text evidence="1">The sequence shown here is derived from an EMBL/GenBank/DDBJ whole genome shotgun (WGS) entry which is preliminary data.</text>
</comment>
<dbReference type="GO" id="GO:0016787">
    <property type="term" value="F:hydrolase activity"/>
    <property type="evidence" value="ECO:0007669"/>
    <property type="project" value="UniProtKB-KW"/>
</dbReference>
<dbReference type="PANTHER" id="PTHR16222:SF12">
    <property type="entry name" value="ADP-RIBOSYLGLYCOHYDROLASE-RELATED"/>
    <property type="match status" value="1"/>
</dbReference>
<protein>
    <submittedName>
        <fullName evidence="1">ADP-ribosylglycohydrolase</fullName>
    </submittedName>
</protein>
<organism evidence="1 2">
    <name type="scientific">Conchiformibius steedae</name>
    <dbReference type="NCBI Taxonomy" id="153493"/>
    <lineage>
        <taxon>Bacteria</taxon>
        <taxon>Pseudomonadati</taxon>
        <taxon>Pseudomonadota</taxon>
        <taxon>Betaproteobacteria</taxon>
        <taxon>Neisseriales</taxon>
        <taxon>Neisseriaceae</taxon>
        <taxon>Conchiformibius</taxon>
    </lineage>
</organism>
<proteinExistence type="predicted"/>
<dbReference type="PANTHER" id="PTHR16222">
    <property type="entry name" value="ADP-RIBOSYLGLYCOHYDROLASE"/>
    <property type="match status" value="1"/>
</dbReference>
<dbReference type="InterPro" id="IPR005502">
    <property type="entry name" value="Ribosyl_crysJ1"/>
</dbReference>
<dbReference type="SUPFAM" id="SSF101478">
    <property type="entry name" value="ADP-ribosylglycohydrolase"/>
    <property type="match status" value="1"/>
</dbReference>
<dbReference type="EMBL" id="RQYC01000025">
    <property type="protein sequence ID" value="RRD89023.1"/>
    <property type="molecule type" value="Genomic_DNA"/>
</dbReference>
<accession>A0A3P2A5V5</accession>
<evidence type="ECO:0000313" key="1">
    <source>
        <dbReference type="EMBL" id="RRD89023.1"/>
    </source>
</evidence>
<keyword evidence="1" id="KW-0378">Hydrolase</keyword>
<dbReference type="InterPro" id="IPR050792">
    <property type="entry name" value="ADP-ribosylglycohydrolase"/>
</dbReference>
<dbReference type="Proteomes" id="UP000269923">
    <property type="component" value="Unassembled WGS sequence"/>
</dbReference>